<evidence type="ECO:0000256" key="7">
    <source>
        <dbReference type="SAM" id="MobiDB-lite"/>
    </source>
</evidence>
<dbReference type="Gene3D" id="3.30.390.30">
    <property type="match status" value="1"/>
</dbReference>
<dbReference type="GO" id="GO:0006103">
    <property type="term" value="P:2-oxoglutarate metabolic process"/>
    <property type="evidence" value="ECO:0007669"/>
    <property type="project" value="TreeGrafter"/>
</dbReference>
<dbReference type="SUPFAM" id="SSF51905">
    <property type="entry name" value="FAD/NAD(P)-binding domain"/>
    <property type="match status" value="1"/>
</dbReference>
<feature type="disulfide bond" description="Redox-active" evidence="6">
    <location>
        <begin position="43"/>
        <end position="48"/>
    </location>
</feature>
<feature type="binding site" evidence="5">
    <location>
        <position position="113"/>
    </location>
    <ligand>
        <name>FAD</name>
        <dbReference type="ChEBI" id="CHEBI:57692"/>
    </ligand>
</feature>
<feature type="domain" description="Pyridine nucleotide-disulphide oxidoreductase dimerisation" evidence="8">
    <location>
        <begin position="345"/>
        <end position="450"/>
    </location>
</feature>
<keyword evidence="11" id="KW-1185">Reference proteome</keyword>
<feature type="binding site" evidence="5">
    <location>
        <begin position="307"/>
        <end position="310"/>
    </location>
    <ligand>
        <name>FAD</name>
        <dbReference type="ChEBI" id="CHEBI:57692"/>
    </ligand>
</feature>
<keyword evidence="2" id="KW-0285">Flavoprotein</keyword>
<evidence type="ECO:0000256" key="1">
    <source>
        <dbReference type="ARBA" id="ARBA00007532"/>
    </source>
</evidence>
<name>A0A290Z1Z6_9PSEU</name>
<dbReference type="InterPro" id="IPR016156">
    <property type="entry name" value="FAD/NAD-linked_Rdtase_dimer_sf"/>
</dbReference>
<evidence type="ECO:0000313" key="11">
    <source>
        <dbReference type="Proteomes" id="UP000218505"/>
    </source>
</evidence>
<dbReference type="Pfam" id="PF07992">
    <property type="entry name" value="Pyr_redox_2"/>
    <property type="match status" value="1"/>
</dbReference>
<reference evidence="10" key="1">
    <citation type="submission" date="2017-09" db="EMBL/GenBank/DDBJ databases">
        <title>Complete Genome Sequence of ansamitocin-producing Bacterium Actinosynnema pretiosum X47.</title>
        <authorList>
            <person name="Cao G."/>
            <person name="Zong G."/>
            <person name="Zhong C."/>
            <person name="Fu J."/>
        </authorList>
    </citation>
    <scope>NUCLEOTIDE SEQUENCE [LARGE SCALE GENOMIC DNA]</scope>
    <source>
        <strain evidence="10">X47</strain>
    </source>
</reference>
<dbReference type="InterPro" id="IPR023753">
    <property type="entry name" value="FAD/NAD-binding_dom"/>
</dbReference>
<feature type="binding site" evidence="5">
    <location>
        <position position="52"/>
    </location>
    <ligand>
        <name>FAD</name>
        <dbReference type="ChEBI" id="CHEBI:57692"/>
    </ligand>
</feature>
<dbReference type="InterPro" id="IPR004099">
    <property type="entry name" value="Pyr_nucl-diS_OxRdtase_dimer"/>
</dbReference>
<feature type="binding site" evidence="5">
    <location>
        <begin position="175"/>
        <end position="182"/>
    </location>
    <ligand>
        <name>NAD(+)</name>
        <dbReference type="ChEBI" id="CHEBI:57540"/>
    </ligand>
</feature>
<keyword evidence="4 5" id="KW-0520">NAD</keyword>
<sequence>MTGDNFDVIVIGGGPVGENAAARTAAAGLRTALVEADLLGGECSYWACMPSKALLRPGHALAAAKRVPGVPVGDRLDPAAVLARRDSFTSHWDDAGQVSWAEGAGIVVVRGRGSLAGERRVDVDGRVLTASRAVVVCTGSEVSLPPLDGLDSTPHWTSREATSAKEPPESLVVLGGGVVGVEMAQAWARLGSEVTLVLSGERPLPKFEAFAGDLVAEGLRADGVRIVTGARARAVAAVDGGVRLTGDGVDVTAAHLLVATGRKPATTGIGVEQFGFEAGKALPVDDAGRVRGVDWLYAAGDVTGRAMLTHQGKYAARAVGTAIATGAVDPEPWTAAVATADHTAVPQVVFTDPEVAFVGRTEAQAREAGLDVRVVDLDLAVAGSSLHADGYRGKARMVVDESTRTLVGVTFAGPDTAELLHAATVAIVGGVTVDRLWHAVPAYPTISEVWLRLLEAYGL</sequence>
<evidence type="ECO:0000256" key="2">
    <source>
        <dbReference type="ARBA" id="ARBA00022630"/>
    </source>
</evidence>
<feature type="binding site" evidence="5">
    <location>
        <position position="261"/>
    </location>
    <ligand>
        <name>NAD(+)</name>
        <dbReference type="ChEBI" id="CHEBI:57540"/>
    </ligand>
</feature>
<dbReference type="PANTHER" id="PTHR22912">
    <property type="entry name" value="DISULFIDE OXIDOREDUCTASE"/>
    <property type="match status" value="1"/>
</dbReference>
<dbReference type="InterPro" id="IPR050151">
    <property type="entry name" value="Class-I_Pyr_Nuc-Dis_Oxidored"/>
</dbReference>
<dbReference type="PRINTS" id="PR00411">
    <property type="entry name" value="PNDRDTASEI"/>
</dbReference>
<dbReference type="GO" id="GO:0050660">
    <property type="term" value="F:flavin adenine dinucleotide binding"/>
    <property type="evidence" value="ECO:0007669"/>
    <property type="project" value="TreeGrafter"/>
</dbReference>
<evidence type="ECO:0000256" key="5">
    <source>
        <dbReference type="PIRSR" id="PIRSR000350-3"/>
    </source>
</evidence>
<keyword evidence="3 5" id="KW-0274">FAD</keyword>
<dbReference type="Proteomes" id="UP000218505">
    <property type="component" value="Chromosome"/>
</dbReference>
<dbReference type="PANTHER" id="PTHR22912:SF151">
    <property type="entry name" value="DIHYDROLIPOYL DEHYDROGENASE, MITOCHONDRIAL"/>
    <property type="match status" value="1"/>
</dbReference>
<feature type="domain" description="FAD/NAD(P)-binding" evidence="9">
    <location>
        <begin position="6"/>
        <end position="311"/>
    </location>
</feature>
<feature type="region of interest" description="Disordered" evidence="7">
    <location>
        <begin position="148"/>
        <end position="167"/>
    </location>
</feature>
<dbReference type="KEGG" id="apre:CNX65_06505"/>
<keyword evidence="5" id="KW-0547">Nucleotide-binding</keyword>
<evidence type="ECO:0000256" key="3">
    <source>
        <dbReference type="ARBA" id="ARBA00022827"/>
    </source>
</evidence>
<feature type="binding site" evidence="5">
    <location>
        <begin position="138"/>
        <end position="140"/>
    </location>
    <ligand>
        <name>FAD</name>
        <dbReference type="ChEBI" id="CHEBI:57692"/>
    </ligand>
</feature>
<dbReference type="RefSeq" id="WP_096491946.1">
    <property type="nucleotide sequence ID" value="NZ_CP023445.1"/>
</dbReference>
<dbReference type="PRINTS" id="PR00368">
    <property type="entry name" value="FADPNR"/>
</dbReference>
<organism evidence="10 11">
    <name type="scientific">Actinosynnema pretiosum</name>
    <dbReference type="NCBI Taxonomy" id="42197"/>
    <lineage>
        <taxon>Bacteria</taxon>
        <taxon>Bacillati</taxon>
        <taxon>Actinomycetota</taxon>
        <taxon>Actinomycetes</taxon>
        <taxon>Pseudonocardiales</taxon>
        <taxon>Pseudonocardiaceae</taxon>
        <taxon>Actinosynnema</taxon>
    </lineage>
</organism>
<dbReference type="Pfam" id="PF02852">
    <property type="entry name" value="Pyr_redox_dim"/>
    <property type="match status" value="1"/>
</dbReference>
<comment type="similarity">
    <text evidence="1">Belongs to the class-I pyridine nucleotide-disulfide oxidoreductase family.</text>
</comment>
<comment type="cofactor">
    <cofactor evidence="5">
        <name>FAD</name>
        <dbReference type="ChEBI" id="CHEBI:57692"/>
    </cofactor>
    <text evidence="5">Binds 1 FAD per subunit.</text>
</comment>
<dbReference type="SUPFAM" id="SSF55424">
    <property type="entry name" value="FAD/NAD-linked reductases, dimerisation (C-terminal) domain"/>
    <property type="match status" value="1"/>
</dbReference>
<dbReference type="Gene3D" id="3.50.50.60">
    <property type="entry name" value="FAD/NAD(P)-binding domain"/>
    <property type="match status" value="2"/>
</dbReference>
<proteinExistence type="inferred from homology"/>
<evidence type="ECO:0000313" key="10">
    <source>
        <dbReference type="EMBL" id="ATE52973.1"/>
    </source>
</evidence>
<accession>A0A290Z1Z6</accession>
<protein>
    <submittedName>
        <fullName evidence="10">Pyridine nucleotide-disulfide oxidoreductase</fullName>
    </submittedName>
</protein>
<dbReference type="InterPro" id="IPR036188">
    <property type="entry name" value="FAD/NAD-bd_sf"/>
</dbReference>
<dbReference type="PIRSF" id="PIRSF000350">
    <property type="entry name" value="Mercury_reductase_MerA"/>
    <property type="match status" value="1"/>
</dbReference>
<dbReference type="AlphaFoldDB" id="A0A290Z1Z6"/>
<feature type="binding site" evidence="5">
    <location>
        <position position="301"/>
    </location>
    <ligand>
        <name>FAD</name>
        <dbReference type="ChEBI" id="CHEBI:57692"/>
    </ligand>
</feature>
<gene>
    <name evidence="10" type="ORF">CNX65_06505</name>
</gene>
<dbReference type="EMBL" id="CP023445">
    <property type="protein sequence ID" value="ATE52973.1"/>
    <property type="molecule type" value="Genomic_DNA"/>
</dbReference>
<evidence type="ECO:0000259" key="8">
    <source>
        <dbReference type="Pfam" id="PF02852"/>
    </source>
</evidence>
<evidence type="ECO:0000259" key="9">
    <source>
        <dbReference type="Pfam" id="PF07992"/>
    </source>
</evidence>
<dbReference type="GO" id="GO:0004148">
    <property type="term" value="F:dihydrolipoyl dehydrogenase (NADH) activity"/>
    <property type="evidence" value="ECO:0007669"/>
    <property type="project" value="TreeGrafter"/>
</dbReference>
<dbReference type="InterPro" id="IPR001100">
    <property type="entry name" value="Pyr_nuc-diS_OxRdtase"/>
</dbReference>
<evidence type="ECO:0000256" key="4">
    <source>
        <dbReference type="ARBA" id="ARBA00023027"/>
    </source>
</evidence>
<evidence type="ECO:0000256" key="6">
    <source>
        <dbReference type="PIRSR" id="PIRSR000350-4"/>
    </source>
</evidence>